<proteinExistence type="predicted"/>
<protein>
    <recommendedName>
        <fullName evidence="1">MrfA-like Zn-binding domain-containing protein</fullName>
    </recommendedName>
</protein>
<gene>
    <name evidence="2" type="ORF">GCA01S_063_00010</name>
</gene>
<dbReference type="AlphaFoldDB" id="A0A023DIZ5"/>
<evidence type="ECO:0000259" key="1">
    <source>
        <dbReference type="Pfam" id="PF09369"/>
    </source>
</evidence>
<reference evidence="2 3" key="1">
    <citation type="submission" date="2014-04" db="EMBL/GenBank/DDBJ databases">
        <title>Whole genome shotgun sequence of Geobacillus caldoxylosilyticus NBRC 107762.</title>
        <authorList>
            <person name="Hosoyama A."/>
            <person name="Hosoyama Y."/>
            <person name="Katano-Makiyama Y."/>
            <person name="Tsuchikane K."/>
            <person name="Ohji S."/>
            <person name="Ichikawa N."/>
            <person name="Yamazoe A."/>
            <person name="Fujita N."/>
        </authorList>
    </citation>
    <scope>NUCLEOTIDE SEQUENCE [LARGE SCALE GENOMIC DNA]</scope>
    <source>
        <strain evidence="2 3">NBRC 107762</strain>
    </source>
</reference>
<evidence type="ECO:0000313" key="3">
    <source>
        <dbReference type="Proteomes" id="UP000023561"/>
    </source>
</evidence>
<organism evidence="2 3">
    <name type="scientific">Parageobacillus caldoxylosilyticus NBRC 107762</name>
    <dbReference type="NCBI Taxonomy" id="1220594"/>
    <lineage>
        <taxon>Bacteria</taxon>
        <taxon>Bacillati</taxon>
        <taxon>Bacillota</taxon>
        <taxon>Bacilli</taxon>
        <taxon>Bacillales</taxon>
        <taxon>Anoxybacillaceae</taxon>
        <taxon>Saccharococcus</taxon>
    </lineage>
</organism>
<keyword evidence="3" id="KW-1185">Reference proteome</keyword>
<sequence>MKDLPLRRGQLVTTFGPGSLVVSPEGETAIIGALDKWYYDKHGNRLNSLHEYEVQEPRLKSLLKVNKLFLPPDFRSGSQYRGEGNAIQQTNTDVYIPLLRFPTWHYCPKCKTLYQLPLSSRTSWYHCRECNKLTKMIQVPFVIVCEHGHISDFPWREWVHKNENTLCEGTLKLVSTGGTTLDSLKVECSCGKDRSLKGIMIKNKGDKQNNKSALSVMLNEEDEKEYTCPGTKPWYGSLEEKDECSAYPVAVLKNSINVYFPVKVSAIHIPGDRSAEIEYLINLFEKRGITSSLLETHETMNGKIEFIKKLCPPEISDYTDSDIERAIIYIQQGDISQEQENNQSEWIEHQLREKEFETLSEEVDHSENLKVLKEWQCNEIDETDIRTFFSKVNRVTKLKETIVLTGFNRLQTNIEHLNIFEIREGRKLLFKDPDAPENNWLPAYKVYGEGIFFTLNTERLKIWEEQPSVREYYKKYLERYRNSNHFIDSSIYNPRFVLLHTLSHILINELSLTCGYNTASIRERLYLHETQSGVLIYTSSGDSDGTFGGLVRMGLTKNFFSVVYRALEKAKWCSSDPVCTEIGMSLGQGLNRLNGAACHSCAYLPETSCELQNLSLDRSLLIDQEIGFFNTI</sequence>
<dbReference type="InterPro" id="IPR047721">
    <property type="entry name" value="DrmB"/>
</dbReference>
<evidence type="ECO:0000313" key="2">
    <source>
        <dbReference type="EMBL" id="GAJ41279.1"/>
    </source>
</evidence>
<dbReference type="NCBIfam" id="NF038324">
    <property type="entry name" value="DrmB_fam"/>
    <property type="match status" value="1"/>
</dbReference>
<comment type="caution">
    <text evidence="2">The sequence shown here is derived from an EMBL/GenBank/DDBJ whole genome shotgun (WGS) entry which is preliminary data.</text>
</comment>
<accession>A0A023DIZ5</accession>
<name>A0A023DIZ5_9BACL</name>
<dbReference type="Proteomes" id="UP000023561">
    <property type="component" value="Unassembled WGS sequence"/>
</dbReference>
<dbReference type="EMBL" id="BAWO01000063">
    <property type="protein sequence ID" value="GAJ41279.1"/>
    <property type="molecule type" value="Genomic_DNA"/>
</dbReference>
<dbReference type="Pfam" id="PF09369">
    <property type="entry name" value="MZB"/>
    <property type="match status" value="1"/>
</dbReference>
<dbReference type="OrthoDB" id="9134227at2"/>
<dbReference type="RefSeq" id="WP_042411391.1">
    <property type="nucleotide sequence ID" value="NZ_BAWO01000063.1"/>
</dbReference>
<dbReference type="InterPro" id="IPR018973">
    <property type="entry name" value="MZB"/>
</dbReference>
<feature type="domain" description="MrfA-like Zn-binding" evidence="1">
    <location>
        <begin position="502"/>
        <end position="601"/>
    </location>
</feature>